<comment type="function">
    <text evidence="2 7">Catalyzes the epimerization of the C3' and C5'positions of dTDP-6-deoxy-D-xylo-4-hexulose, forming dTDP-6-deoxy-L-lyxo-4-hexulose.</text>
</comment>
<evidence type="ECO:0000256" key="7">
    <source>
        <dbReference type="RuleBase" id="RU364069"/>
    </source>
</evidence>
<comment type="caution">
    <text evidence="8">The sequence shown here is derived from an EMBL/GenBank/DDBJ whole genome shotgun (WGS) entry which is preliminary data.</text>
</comment>
<accession>A0A8J7VTK6</accession>
<dbReference type="CDD" id="cd00438">
    <property type="entry name" value="cupin_RmlC"/>
    <property type="match status" value="1"/>
</dbReference>
<dbReference type="SUPFAM" id="SSF51182">
    <property type="entry name" value="RmlC-like cupins"/>
    <property type="match status" value="1"/>
</dbReference>
<dbReference type="InterPro" id="IPR011051">
    <property type="entry name" value="RmlC_Cupin_sf"/>
</dbReference>
<dbReference type="AlphaFoldDB" id="A0A8J7VTK6"/>
<protein>
    <recommendedName>
        <fullName evidence="4 7">dTDP-4-dehydrorhamnose 3,5-epimerase</fullName>
        <ecNumber evidence="3 7">5.1.3.13</ecNumber>
    </recommendedName>
    <alternativeName>
        <fullName evidence="7">Thymidine diphospho-4-keto-rhamnose 3,5-epimerase</fullName>
    </alternativeName>
</protein>
<evidence type="ECO:0000256" key="4">
    <source>
        <dbReference type="ARBA" id="ARBA00019595"/>
    </source>
</evidence>
<evidence type="ECO:0000256" key="3">
    <source>
        <dbReference type="ARBA" id="ARBA00012098"/>
    </source>
</evidence>
<sequence length="188" mass="21109">MRFEPIALADACTIDLERRGDDRGFFARAFCEDEFAAMGLHSHFAQINNSLSVRAGTLRGMHFQLPPAAEVKVVRCIRGSLWDCIVDLRPGSPSYLQWAGVELSAGNRRMLYVPRGFAHGFITLEDDTEALYLVSDRYAPDRERGLRWNDPRLGIRWPRAPVEISAKDAAWSDFDADALGLAQFHTAP</sequence>
<feature type="active site" description="Proton donor" evidence="5">
    <location>
        <position position="132"/>
    </location>
</feature>
<evidence type="ECO:0000313" key="10">
    <source>
        <dbReference type="Proteomes" id="UP000675747"/>
    </source>
</evidence>
<feature type="active site" description="Proton acceptor" evidence="5">
    <location>
        <position position="62"/>
    </location>
</feature>
<dbReference type="Proteomes" id="UP000675747">
    <property type="component" value="Unassembled WGS sequence"/>
</dbReference>
<comment type="catalytic activity">
    <reaction evidence="1 7">
        <text>dTDP-4-dehydro-6-deoxy-alpha-D-glucose = dTDP-4-dehydro-beta-L-rhamnose</text>
        <dbReference type="Rhea" id="RHEA:16969"/>
        <dbReference type="ChEBI" id="CHEBI:57649"/>
        <dbReference type="ChEBI" id="CHEBI:62830"/>
        <dbReference type="EC" id="5.1.3.13"/>
    </reaction>
</comment>
<evidence type="ECO:0000313" key="8">
    <source>
        <dbReference type="EMBL" id="MBR0561718.1"/>
    </source>
</evidence>
<evidence type="ECO:0000256" key="2">
    <source>
        <dbReference type="ARBA" id="ARBA00001997"/>
    </source>
</evidence>
<comment type="pathway">
    <text evidence="7">Carbohydrate biosynthesis; dTDP-L-rhamnose biosynthesis.</text>
</comment>
<keyword evidence="10" id="KW-1185">Reference proteome</keyword>
<comment type="similarity">
    <text evidence="7">Belongs to the dTDP-4-dehydrorhamnose 3,5-epimerase family.</text>
</comment>
<name>A0A8J7VTK6_9GAMM</name>
<comment type="subunit">
    <text evidence="7">Homodimer.</text>
</comment>
<feature type="site" description="Participates in a stacking interaction with the thymidine ring of dTDP-4-oxo-6-deoxyglucose" evidence="6">
    <location>
        <position position="138"/>
    </location>
</feature>
<dbReference type="RefSeq" id="WP_211925684.1">
    <property type="nucleotide sequence ID" value="NZ_JAGQFT020000001.1"/>
</dbReference>
<dbReference type="NCBIfam" id="TIGR01221">
    <property type="entry name" value="rmlC"/>
    <property type="match status" value="1"/>
</dbReference>
<dbReference type="EMBL" id="JAGQFT010000019">
    <property type="protein sequence ID" value="MBR0561718.1"/>
    <property type="molecule type" value="Genomic_DNA"/>
</dbReference>
<reference evidence="9 10" key="1">
    <citation type="journal article" date="2021" name="Microbiol. Resour. Announc.">
        <title>Draft Genome Sequence of Coralloluteibacterium stylophorae LMG 29479T.</title>
        <authorList>
            <person name="Karlyshev A.V."/>
            <person name="Kudryashova E.B."/>
            <person name="Ariskina E.V."/>
            <person name="Conroy A.P."/>
            <person name="Abidueva E.Y."/>
        </authorList>
    </citation>
    <scope>NUCLEOTIDE SEQUENCE [LARGE SCALE GENOMIC DNA]</scope>
    <source>
        <strain evidence="9 10">LMG 29479</strain>
    </source>
</reference>
<dbReference type="GO" id="GO:0000271">
    <property type="term" value="P:polysaccharide biosynthetic process"/>
    <property type="evidence" value="ECO:0007669"/>
    <property type="project" value="TreeGrafter"/>
</dbReference>
<dbReference type="InterPro" id="IPR014710">
    <property type="entry name" value="RmlC-like_jellyroll"/>
</dbReference>
<reference evidence="8" key="2">
    <citation type="submission" date="2021-04" db="EMBL/GenBank/DDBJ databases">
        <authorList>
            <person name="Karlyshev A.V."/>
        </authorList>
    </citation>
    <scope>NUCLEOTIDE SEQUENCE</scope>
    <source>
        <strain evidence="8">LMG 29479</strain>
    </source>
</reference>
<evidence type="ECO:0000313" key="9">
    <source>
        <dbReference type="EMBL" id="MBS7455654.1"/>
    </source>
</evidence>
<evidence type="ECO:0000256" key="5">
    <source>
        <dbReference type="PIRSR" id="PIRSR600888-1"/>
    </source>
</evidence>
<dbReference type="EMBL" id="JAGQFT020000001">
    <property type="protein sequence ID" value="MBS7455654.1"/>
    <property type="molecule type" value="Genomic_DNA"/>
</dbReference>
<organism evidence="8">
    <name type="scientific">Coralloluteibacterium stylophorae</name>
    <dbReference type="NCBI Taxonomy" id="1776034"/>
    <lineage>
        <taxon>Bacteria</taxon>
        <taxon>Pseudomonadati</taxon>
        <taxon>Pseudomonadota</taxon>
        <taxon>Gammaproteobacteria</taxon>
        <taxon>Lysobacterales</taxon>
        <taxon>Lysobacteraceae</taxon>
        <taxon>Coralloluteibacterium</taxon>
    </lineage>
</organism>
<proteinExistence type="inferred from homology"/>
<dbReference type="PANTHER" id="PTHR21047:SF2">
    <property type="entry name" value="THYMIDINE DIPHOSPHO-4-KETO-RHAMNOSE 3,5-EPIMERASE"/>
    <property type="match status" value="1"/>
</dbReference>
<dbReference type="Gene3D" id="2.60.120.10">
    <property type="entry name" value="Jelly Rolls"/>
    <property type="match status" value="1"/>
</dbReference>
<dbReference type="GO" id="GO:0008830">
    <property type="term" value="F:dTDP-4-dehydrorhamnose 3,5-epimerase activity"/>
    <property type="evidence" value="ECO:0007669"/>
    <property type="project" value="UniProtKB-UniRule"/>
</dbReference>
<dbReference type="GO" id="GO:0005829">
    <property type="term" value="C:cytosol"/>
    <property type="evidence" value="ECO:0007669"/>
    <property type="project" value="TreeGrafter"/>
</dbReference>
<dbReference type="InterPro" id="IPR000888">
    <property type="entry name" value="RmlC-like"/>
</dbReference>
<dbReference type="PANTHER" id="PTHR21047">
    <property type="entry name" value="DTDP-6-DEOXY-D-GLUCOSE-3,5 EPIMERASE"/>
    <property type="match status" value="1"/>
</dbReference>
<evidence type="ECO:0000256" key="6">
    <source>
        <dbReference type="PIRSR" id="PIRSR600888-3"/>
    </source>
</evidence>
<dbReference type="UniPathway" id="UPA00124"/>
<dbReference type="GO" id="GO:0019305">
    <property type="term" value="P:dTDP-rhamnose biosynthetic process"/>
    <property type="evidence" value="ECO:0007669"/>
    <property type="project" value="UniProtKB-UniRule"/>
</dbReference>
<dbReference type="EC" id="5.1.3.13" evidence="3 7"/>
<dbReference type="Pfam" id="PF00908">
    <property type="entry name" value="dTDP_sugar_isom"/>
    <property type="match status" value="1"/>
</dbReference>
<gene>
    <name evidence="8" type="primary">rfbC</name>
    <name evidence="9" type="ORF">KB893_000695</name>
    <name evidence="8" type="ORF">KB893_04170</name>
</gene>
<keyword evidence="7 8" id="KW-0413">Isomerase</keyword>
<evidence type="ECO:0000256" key="1">
    <source>
        <dbReference type="ARBA" id="ARBA00001298"/>
    </source>
</evidence>